<gene>
    <name evidence="2" type="ORF">VK70_20190</name>
</gene>
<reference evidence="2 3" key="1">
    <citation type="submission" date="2015-03" db="EMBL/GenBank/DDBJ databases">
        <authorList>
            <person name="Abdul Halim M."/>
        </authorList>
    </citation>
    <scope>NUCLEOTIDE SEQUENCE [LARGE SCALE GENOMIC DNA]</scope>
    <source>
        <strain evidence="2 3">ATCC 35681</strain>
    </source>
</reference>
<reference evidence="2 3" key="2">
    <citation type="journal article" date="2016" name="Genome Announc.">
        <title>Genome Sequence of a Gram-Positive Diazotroph, Paenibacillus durus Type Strain ATCC 35681.</title>
        <authorList>
            <person name="Halim M.A."/>
            <person name="Rahman A.Y."/>
            <person name="Sim K.S."/>
            <person name="Yam H.C."/>
            <person name="Rahim A.A."/>
            <person name="Ghazali A.H."/>
            <person name="Najimudin N."/>
        </authorList>
    </citation>
    <scope>NUCLEOTIDE SEQUENCE [LARGE SCALE GENOMIC DNA]</scope>
    <source>
        <strain evidence="2 3">ATCC 35681</strain>
    </source>
</reference>
<dbReference type="PANTHER" id="PTHR43630">
    <property type="entry name" value="POLY-BETA-1,6-N-ACETYL-D-GLUCOSAMINE SYNTHASE"/>
    <property type="match status" value="1"/>
</dbReference>
<dbReference type="Pfam" id="PF00535">
    <property type="entry name" value="Glycos_transf_2"/>
    <property type="match status" value="1"/>
</dbReference>
<evidence type="ECO:0000259" key="1">
    <source>
        <dbReference type="Pfam" id="PF00535"/>
    </source>
</evidence>
<proteinExistence type="predicted"/>
<name>A0A0F7FFL8_PAEDU</name>
<dbReference type="CDD" id="cd02511">
    <property type="entry name" value="Beta4Glucosyltransferase"/>
    <property type="match status" value="1"/>
</dbReference>
<dbReference type="PANTHER" id="PTHR43630:SF2">
    <property type="entry name" value="GLYCOSYLTRANSFERASE"/>
    <property type="match status" value="1"/>
</dbReference>
<evidence type="ECO:0000313" key="2">
    <source>
        <dbReference type="EMBL" id="AKG37874.1"/>
    </source>
</evidence>
<dbReference type="Proteomes" id="UP000034189">
    <property type="component" value="Chromosome"/>
</dbReference>
<dbReference type="OrthoDB" id="9815923at2"/>
<dbReference type="SUPFAM" id="SSF53448">
    <property type="entry name" value="Nucleotide-diphospho-sugar transferases"/>
    <property type="match status" value="1"/>
</dbReference>
<dbReference type="Gene3D" id="3.90.550.10">
    <property type="entry name" value="Spore Coat Polysaccharide Biosynthesis Protein SpsA, Chain A"/>
    <property type="match status" value="1"/>
</dbReference>
<dbReference type="EMBL" id="CP011114">
    <property type="protein sequence ID" value="AKG37874.1"/>
    <property type="molecule type" value="Genomic_DNA"/>
</dbReference>
<protein>
    <submittedName>
        <fullName evidence="2">Glycosyl transferase family 2</fullName>
    </submittedName>
</protein>
<dbReference type="Gene3D" id="1.25.40.10">
    <property type="entry name" value="Tetratricopeptide repeat domain"/>
    <property type="match status" value="1"/>
</dbReference>
<dbReference type="InterPro" id="IPR011990">
    <property type="entry name" value="TPR-like_helical_dom_sf"/>
</dbReference>
<sequence>MIARNEEAVLSRCLESARNLVDEIILVDTGSTDDTKQIAHSFGAKVYDWTWNQNFSDARNAALEHSSCDWNLVLDADEYINNDCEDALRQFIHQGDRIGKIKLVNQFLDNGNILSYAQCFISRLFPSGLRYEGRIHEQIISDLPRATIPVEVQHDGYMKPKSDRNIPILELEIQKHPNDSYYHYQIAKEYRGIDDHLQAYHHLKKAYALLTKQESYSPNVIVNLLYEIIAIDRLEEGLPIVRKEQRFLHDFADFQFVCGIFYMKLILGNTAKYIDLFPLIEESYLKCLQIGETDRYDNVIGTGSFTALHNLGSFYEVTGKLDKAKHCYQEAAALGYEPSRMRLQQLRL</sequence>
<dbReference type="AlphaFoldDB" id="A0A0F7FFL8"/>
<dbReference type="GO" id="GO:0016740">
    <property type="term" value="F:transferase activity"/>
    <property type="evidence" value="ECO:0007669"/>
    <property type="project" value="UniProtKB-KW"/>
</dbReference>
<feature type="domain" description="Glycosyltransferase 2-like" evidence="1">
    <location>
        <begin position="1"/>
        <end position="95"/>
    </location>
</feature>
<evidence type="ECO:0000313" key="3">
    <source>
        <dbReference type="Proteomes" id="UP000034189"/>
    </source>
</evidence>
<dbReference type="InterPro" id="IPR001173">
    <property type="entry name" value="Glyco_trans_2-like"/>
</dbReference>
<dbReference type="PATRIC" id="fig|1333534.5.peg.4429"/>
<dbReference type="HOGENOM" id="CLU_023736_3_0_9"/>
<keyword evidence="2" id="KW-0808">Transferase</keyword>
<organism evidence="2 3">
    <name type="scientific">Paenibacillus durus ATCC 35681</name>
    <dbReference type="NCBI Taxonomy" id="1333534"/>
    <lineage>
        <taxon>Bacteria</taxon>
        <taxon>Bacillati</taxon>
        <taxon>Bacillota</taxon>
        <taxon>Bacilli</taxon>
        <taxon>Bacillales</taxon>
        <taxon>Paenibacillaceae</taxon>
        <taxon>Paenibacillus</taxon>
    </lineage>
</organism>
<dbReference type="InterPro" id="IPR019734">
    <property type="entry name" value="TPR_rpt"/>
</dbReference>
<accession>A0A0F7FFL8</accession>
<dbReference type="SUPFAM" id="SSF81901">
    <property type="entry name" value="HCP-like"/>
    <property type="match status" value="1"/>
</dbReference>
<dbReference type="SMART" id="SM00028">
    <property type="entry name" value="TPR"/>
    <property type="match status" value="2"/>
</dbReference>
<dbReference type="InterPro" id="IPR029044">
    <property type="entry name" value="Nucleotide-diphossugar_trans"/>
</dbReference>